<evidence type="ECO:0000313" key="2">
    <source>
        <dbReference type="EMBL" id="EJU07447.1"/>
    </source>
</evidence>
<evidence type="ECO:0008006" key="4">
    <source>
        <dbReference type="Google" id="ProtNLM"/>
    </source>
</evidence>
<dbReference type="RefSeq" id="WP_005918019.1">
    <property type="nucleotide sequence ID" value="NZ_ALVD01000005.1"/>
</dbReference>
<keyword evidence="1" id="KW-0175">Coiled coil</keyword>
<keyword evidence="3" id="KW-1185">Reference proteome</keyword>
<feature type="coiled-coil region" evidence="1">
    <location>
        <begin position="37"/>
        <end position="64"/>
    </location>
</feature>
<accession>A0ABN0GZQ3</accession>
<organism evidence="2 3">
    <name type="scientific">Fusobacterium hwasookii ChDC F128</name>
    <dbReference type="NCBI Taxonomy" id="1216362"/>
    <lineage>
        <taxon>Bacteria</taxon>
        <taxon>Fusobacteriati</taxon>
        <taxon>Fusobacteriota</taxon>
        <taxon>Fusobacteriia</taxon>
        <taxon>Fusobacteriales</taxon>
        <taxon>Fusobacteriaceae</taxon>
        <taxon>Fusobacterium</taxon>
    </lineage>
</organism>
<protein>
    <recommendedName>
        <fullName evidence="4">Lipoprotein</fullName>
    </recommendedName>
</protein>
<reference evidence="3" key="1">
    <citation type="journal article" date="2012" name="J. Bacteriol.">
        <title>Draft Genome Sequence of Fusobacterium nucleatum ChDC F128, Isolated from a Periodontitis Lesion.</title>
        <authorList>
            <person name="Park S.N."/>
            <person name="Kong S.W."/>
            <person name="Kim H.S."/>
            <person name="Park M.S."/>
            <person name="Lee J.W."/>
            <person name="Cho E."/>
            <person name="Lim Y.K."/>
            <person name="Choi M.H."/>
            <person name="Chang Y.H."/>
            <person name="Shin J.H."/>
            <person name="Park H.S."/>
            <person name="Choi S.H."/>
            <person name="Kook J.K."/>
        </authorList>
    </citation>
    <scope>NUCLEOTIDE SEQUENCE [LARGE SCALE GENOMIC DNA]</scope>
    <source>
        <strain evidence="3">ChDC F128</strain>
    </source>
</reference>
<dbReference type="EMBL" id="ALVD01000005">
    <property type="protein sequence ID" value="EJU07447.1"/>
    <property type="molecule type" value="Genomic_DNA"/>
</dbReference>
<gene>
    <name evidence="2" type="ORF">B437_07222</name>
</gene>
<name>A0ABN0GZQ3_9FUSO</name>
<dbReference type="PROSITE" id="PS51257">
    <property type="entry name" value="PROKAR_LIPOPROTEIN"/>
    <property type="match status" value="1"/>
</dbReference>
<evidence type="ECO:0000313" key="3">
    <source>
        <dbReference type="Proteomes" id="UP000004829"/>
    </source>
</evidence>
<sequence>MKKILLGVLVIVLLVSCGKPKAYTLPEKERESIFAIAENNQAKLEELNKNMEEWKKLAEKGDEEGKKEYQEWQIVESLVSDSNYVEVNYKALKADGK</sequence>
<evidence type="ECO:0000256" key="1">
    <source>
        <dbReference type="SAM" id="Coils"/>
    </source>
</evidence>
<proteinExistence type="predicted"/>
<dbReference type="Proteomes" id="UP000004829">
    <property type="component" value="Unassembled WGS sequence"/>
</dbReference>
<comment type="caution">
    <text evidence="2">The sequence shown here is derived from an EMBL/GenBank/DDBJ whole genome shotgun (WGS) entry which is preliminary data.</text>
</comment>